<evidence type="ECO:0000313" key="1">
    <source>
        <dbReference type="EMBL" id="TKA24289.1"/>
    </source>
</evidence>
<sequence length="164" mass="18360">METAFKDAKTVFAEYNKWDEYGMILFKDVELAHDERLVENNGTTTPWLGDQQGPLEKALSPRMLRLWEGQLLPYMFRLQRREAAPMHDITFERKAASRLGGLGLVRRTSAFSLHTPPPIATMKPALTGKLRIMSHATTAADALPVTPAGRQATTTLCSPIRPKL</sequence>
<organism evidence="1 2">
    <name type="scientific">Friedmanniomyces endolithicus</name>
    <dbReference type="NCBI Taxonomy" id="329885"/>
    <lineage>
        <taxon>Eukaryota</taxon>
        <taxon>Fungi</taxon>
        <taxon>Dikarya</taxon>
        <taxon>Ascomycota</taxon>
        <taxon>Pezizomycotina</taxon>
        <taxon>Dothideomycetes</taxon>
        <taxon>Dothideomycetidae</taxon>
        <taxon>Mycosphaerellales</taxon>
        <taxon>Teratosphaeriaceae</taxon>
        <taxon>Friedmanniomyces</taxon>
    </lineage>
</organism>
<reference evidence="1 2" key="1">
    <citation type="submission" date="2017-03" db="EMBL/GenBank/DDBJ databases">
        <title>Genomes of endolithic fungi from Antarctica.</title>
        <authorList>
            <person name="Coleine C."/>
            <person name="Masonjones S."/>
            <person name="Stajich J.E."/>
        </authorList>
    </citation>
    <scope>NUCLEOTIDE SEQUENCE [LARGE SCALE GENOMIC DNA]</scope>
    <source>
        <strain evidence="1 2">CCFEE 5311</strain>
    </source>
</reference>
<proteinExistence type="predicted"/>
<dbReference type="EMBL" id="NAJP01000185">
    <property type="protein sequence ID" value="TKA24289.1"/>
    <property type="molecule type" value="Genomic_DNA"/>
</dbReference>
<dbReference type="Proteomes" id="UP000310066">
    <property type="component" value="Unassembled WGS sequence"/>
</dbReference>
<name>A0A4V5N3M9_9PEZI</name>
<protein>
    <submittedName>
        <fullName evidence="1">Uncharacterized protein</fullName>
    </submittedName>
</protein>
<gene>
    <name evidence="1" type="ORF">B0A54_17935</name>
</gene>
<accession>A0A4V5N3M9</accession>
<comment type="caution">
    <text evidence="1">The sequence shown here is derived from an EMBL/GenBank/DDBJ whole genome shotgun (WGS) entry which is preliminary data.</text>
</comment>
<dbReference type="AlphaFoldDB" id="A0A4V5N3M9"/>
<dbReference type="OrthoDB" id="3884189at2759"/>
<evidence type="ECO:0000313" key="2">
    <source>
        <dbReference type="Proteomes" id="UP000310066"/>
    </source>
</evidence>
<dbReference type="STRING" id="329885.A0A4V5N3M9"/>